<dbReference type="Proteomes" id="UP000012040">
    <property type="component" value="Chromosome"/>
</dbReference>
<dbReference type="RefSeq" id="WP_015468883.1">
    <property type="nucleotide sequence ID" value="NC_020813.1"/>
</dbReference>
<dbReference type="InterPro" id="IPR009842">
    <property type="entry name" value="DUF1402"/>
</dbReference>
<feature type="chain" id="PRO_5004060384" description="Transglycosylase SLT domain-containing protein" evidence="1">
    <location>
        <begin position="28"/>
        <end position="357"/>
    </location>
</feature>
<evidence type="ECO:0008006" key="4">
    <source>
        <dbReference type="Google" id="ProtNLM"/>
    </source>
</evidence>
<organism evidence="2 3">
    <name type="scientific">Pseudobdellovibrio exovorus JSS</name>
    <dbReference type="NCBI Taxonomy" id="1184267"/>
    <lineage>
        <taxon>Bacteria</taxon>
        <taxon>Pseudomonadati</taxon>
        <taxon>Bdellovibrionota</taxon>
        <taxon>Bdellovibrionia</taxon>
        <taxon>Bdellovibrionales</taxon>
        <taxon>Pseudobdellovibrionaceae</taxon>
        <taxon>Pseudobdellovibrio</taxon>
    </lineage>
</organism>
<dbReference type="EMBL" id="CP003537">
    <property type="protein sequence ID" value="AGH94393.1"/>
    <property type="molecule type" value="Genomic_DNA"/>
</dbReference>
<gene>
    <name evidence="2" type="ORF">A11Q_173</name>
</gene>
<dbReference type="Pfam" id="PF07182">
    <property type="entry name" value="DUF1402"/>
    <property type="match status" value="1"/>
</dbReference>
<keyword evidence="3" id="KW-1185">Reference proteome</keyword>
<dbReference type="AlphaFoldDB" id="M4V5D1"/>
<protein>
    <recommendedName>
        <fullName evidence="4">Transglycosylase SLT domain-containing protein</fullName>
    </recommendedName>
</protein>
<dbReference type="STRING" id="1184267.A11Q_173"/>
<keyword evidence="1" id="KW-0732">Signal</keyword>
<dbReference type="KEGG" id="bex:A11Q_173"/>
<evidence type="ECO:0000256" key="1">
    <source>
        <dbReference type="SAM" id="SignalP"/>
    </source>
</evidence>
<dbReference type="eggNOG" id="COG0741">
    <property type="taxonomic scope" value="Bacteria"/>
</dbReference>
<sequence>MHIRVKQAYHFILQSVALVLMATPVFASSLSVYDDLNQAFHSNSQQGTSGSLRVAAKGNGLQAAIPAIPRLAQARAAVTGDLPALLSLAKETEFALALGKSKIPQILDALNEQGLLAEAVKLAEAFQIHPLHILGPIIGENSFNGAIDKTIQDSFAKMFTEKDFRVMSSRMQMIVDDPQTQGCMNLQTLNYWKWRCLLHRSSYLANGSNRDFIWWFYQISNKGKGTFGLGQVQPFLLWSVSDIVAEKTAPLGYNYKTYSLTDMKEPFKIVFRNKEMLAYIAAMAYVSIQVYKSVGQIDISQNAGLTTTLYNVGDEYQRAYYFLKKNGSAPEVNYMGWYINHFENEIQNYLETKELKY</sequence>
<evidence type="ECO:0000313" key="3">
    <source>
        <dbReference type="Proteomes" id="UP000012040"/>
    </source>
</evidence>
<accession>M4V5D1</accession>
<reference evidence="2 3" key="1">
    <citation type="journal article" date="2013" name="ISME J.">
        <title>By their genes ye shall know them: genomic signatures of predatory bacteria.</title>
        <authorList>
            <person name="Pasternak Z."/>
            <person name="Pietrokovski S."/>
            <person name="Rotem O."/>
            <person name="Gophna U."/>
            <person name="Lurie-Weinberger M.N."/>
            <person name="Jurkevitch E."/>
        </authorList>
    </citation>
    <scope>NUCLEOTIDE SEQUENCE [LARGE SCALE GENOMIC DNA]</scope>
    <source>
        <strain evidence="2 3">JSS</strain>
    </source>
</reference>
<dbReference type="HOGENOM" id="CLU_882421_0_0_7"/>
<feature type="signal peptide" evidence="1">
    <location>
        <begin position="1"/>
        <end position="27"/>
    </location>
</feature>
<dbReference type="OrthoDB" id="7673021at2"/>
<proteinExistence type="predicted"/>
<name>M4V5D1_9BACT</name>
<evidence type="ECO:0000313" key="2">
    <source>
        <dbReference type="EMBL" id="AGH94393.1"/>
    </source>
</evidence>
<dbReference type="PATRIC" id="fig|1184267.3.peg.176"/>